<dbReference type="Proteomes" id="UP001499984">
    <property type="component" value="Unassembled WGS sequence"/>
</dbReference>
<comment type="caution">
    <text evidence="2">The sequence shown here is derived from an EMBL/GenBank/DDBJ whole genome shotgun (WGS) entry which is preliminary data.</text>
</comment>
<accession>A0ABP7VA03</accession>
<reference evidence="3" key="1">
    <citation type="journal article" date="2019" name="Int. J. Syst. Evol. Microbiol.">
        <title>The Global Catalogue of Microorganisms (GCM) 10K type strain sequencing project: providing services to taxonomists for standard genome sequencing and annotation.</title>
        <authorList>
            <consortium name="The Broad Institute Genomics Platform"/>
            <consortium name="The Broad Institute Genome Sequencing Center for Infectious Disease"/>
            <person name="Wu L."/>
            <person name="Ma J."/>
        </authorList>
    </citation>
    <scope>NUCLEOTIDE SEQUENCE [LARGE SCALE GENOMIC DNA]</scope>
    <source>
        <strain evidence="3">JCM 16925</strain>
    </source>
</reference>
<evidence type="ECO:0000256" key="1">
    <source>
        <dbReference type="SAM" id="MobiDB-lite"/>
    </source>
</evidence>
<proteinExistence type="predicted"/>
<dbReference type="EMBL" id="BAAAZY010000011">
    <property type="protein sequence ID" value="GAA4062801.1"/>
    <property type="molecule type" value="Genomic_DNA"/>
</dbReference>
<gene>
    <name evidence="2" type="ORF">GCM10022233_40870</name>
</gene>
<organism evidence="2 3">
    <name type="scientific">Streptomyces shaanxiensis</name>
    <dbReference type="NCBI Taxonomy" id="653357"/>
    <lineage>
        <taxon>Bacteria</taxon>
        <taxon>Bacillati</taxon>
        <taxon>Actinomycetota</taxon>
        <taxon>Actinomycetes</taxon>
        <taxon>Kitasatosporales</taxon>
        <taxon>Streptomycetaceae</taxon>
        <taxon>Streptomyces</taxon>
    </lineage>
</organism>
<evidence type="ECO:0000313" key="3">
    <source>
        <dbReference type="Proteomes" id="UP001499984"/>
    </source>
</evidence>
<protein>
    <submittedName>
        <fullName evidence="2">Uncharacterized protein</fullName>
    </submittedName>
</protein>
<sequence>MGEILEKILVGFSQAESVTAARDTSLSTALCCAFPNLERGQRRSGATLPSAPEPPLSPPPETCHATRRGHPFGGMRQVPRSHQELMPLDRLQHQHAERTGRVMSQDDDASRIHPGIEALICVELDGLGGGLSSALTPADRPALTAASGYASF</sequence>
<feature type="compositionally biased region" description="Pro residues" evidence="1">
    <location>
        <begin position="51"/>
        <end position="61"/>
    </location>
</feature>
<keyword evidence="3" id="KW-1185">Reference proteome</keyword>
<evidence type="ECO:0000313" key="2">
    <source>
        <dbReference type="EMBL" id="GAA4062801.1"/>
    </source>
</evidence>
<name>A0ABP7VA03_9ACTN</name>
<feature type="region of interest" description="Disordered" evidence="1">
    <location>
        <begin position="41"/>
        <end position="89"/>
    </location>
</feature>